<evidence type="ECO:0000256" key="1">
    <source>
        <dbReference type="ARBA" id="ARBA00004613"/>
    </source>
</evidence>
<evidence type="ECO:0000256" key="3">
    <source>
        <dbReference type="ARBA" id="ARBA00022737"/>
    </source>
</evidence>
<dbReference type="InterPro" id="IPR036084">
    <property type="entry name" value="Ser_inhib-like_sf"/>
</dbReference>
<dbReference type="InterPro" id="IPR008605">
    <property type="entry name" value="ECM1"/>
</dbReference>
<dbReference type="Pfam" id="PF01826">
    <property type="entry name" value="TIL"/>
    <property type="match status" value="3"/>
</dbReference>
<dbReference type="GO" id="GO:0007165">
    <property type="term" value="P:signal transduction"/>
    <property type="evidence" value="ECO:0007669"/>
    <property type="project" value="InterPro"/>
</dbReference>
<dbReference type="Pfam" id="PF08742">
    <property type="entry name" value="C8"/>
    <property type="match status" value="2"/>
</dbReference>
<evidence type="ECO:0000256" key="4">
    <source>
        <dbReference type="ARBA" id="ARBA00023157"/>
    </source>
</evidence>
<keyword evidence="8" id="KW-1185">Reference proteome</keyword>
<keyword evidence="3" id="KW-0677">Repeat</keyword>
<proteinExistence type="predicted"/>
<dbReference type="Pfam" id="PF12714">
    <property type="entry name" value="TILa"/>
    <property type="match status" value="2"/>
</dbReference>
<dbReference type="SMART" id="SM00216">
    <property type="entry name" value="VWD"/>
    <property type="match status" value="3"/>
</dbReference>
<dbReference type="SUPFAM" id="SSF57567">
    <property type="entry name" value="Serine protease inhibitors"/>
    <property type="match status" value="3"/>
</dbReference>
<dbReference type="Pfam" id="PF05782">
    <property type="entry name" value="ECM1"/>
    <property type="match status" value="1"/>
</dbReference>
<feature type="domain" description="VWFD" evidence="6">
    <location>
        <begin position="789"/>
        <end position="953"/>
    </location>
</feature>
<evidence type="ECO:0000256" key="2">
    <source>
        <dbReference type="ARBA" id="ARBA00022525"/>
    </source>
</evidence>
<sequence length="1457" mass="158155">MPVYQLRGGPTTLIPQSSTCWVIGALYSTFDNRQYDFMGNCTYILAKNCHVDDALPAFEVVSKNMNEGTVRLPTVDTVTLKVHNITIDIVRFEFGIVRVNYQKWNLPMNLNNGQVKLFQRGLYVIVETDFGLTLQYDWNEYIAVSVPGSFSGSVCGLCGNFNNKEEDDLTTPSGSVASSVVALAESWRIPGSVGDASCQDGCGVECQNCPLTEIQKIQNQILCQALPKNFVEFLGCQPVNDFDVFQTNCKLDLCRGETMNTFLCDTLQGYADVCQRSGAKGLDWRTQTQCPTPKCQENSHYEFCWSGCPATCADPNPPAKCTAACVETCVCNDGFILSGTACVPKEQCGCMYEGRYVKAGASFWGSEGCTQRYTCSAGGSLSSNETGCPAGQQCQVVQGIRGCYPVATCMVSGDPHFVTFDGERYNFQGTCAYEMAGVANQTNLQQFSVVLQNTGQDKKIGSAVQLVEVKVDGYIITLSKEHPGAVLVNGELSNLPLTLSSNKFHLVQSGWFAVIEMDSGVKVYYDWKSVAIVTVPAAYAGAMQGLCGNYNLNPKDDMQMRDGKQATTSEELGQSWKVGTVQGCVDGCSGPCPGCSAAQRETYSTNSYCGLISDPAGPFRDCHAVVDPAGFLDDCVYDVCLYQGGRNMQCKTLTAYTAACQLKGVTVYTWRSALFCDVPCPSNSRYELCGSSCLTPCQKDPKCGALCMEACVCDEGYLLSGGKCLPADQCGCTFEGKSYHHGQVFYPDALCQKECTCNGTVQCKQSSCGPNEKCEMKNNVRSCQPLRNGFCSISGDPHYNTFDNTTYDFQGTCTYIAAQSCHLSGSKLPEFSVSVENEKWYALSERPTVSVTKMVDGVLYRLPVNFHNGAVVVSQEGSFDVIATDFGLRVAYDLVYHVLITVPGNYYSKTCGLCGNFNDNEADEFQLPDGNVAKDFQAFGDAWTVAVPGAVCVDGCSGDQCPTCDESMEALIKEECSIITAVNAFKCGAGSHYDICAAPCTTPCPGLSDLVTCTTTCAEGCVCDQGFLYNGTGCVPSDQCSCYYNGRSYKVGESIITDDCHRINICQASGVVLSQNMSCDPNERCLVEEGVMGCHVQRCLLTANGELTTFNGESSTITVPGSYEIIKNCDVSPTIPWFRVVGKFDTCTPGVNTILAVYVFLKEGMITVDSKHHVWINGRALTQTTFSQDSMSVAVSDDTVKITSTSSFQVSFSSTNELTIGVGDTAAGVVCGACGTFKAADTNQVVSYPAPQLNIGQWTAPDFPQCPNIFERLKLRRDNNTTMISIGGITGFLIIALLHGADVGETKRNALNEPDVPFPPAAPTVDNLDAICNLSRGRPRYPSSFFPSSRVGHFRRRGNAINRLEWWYSVCCSGEVAEQRDTILCCAQQAWKQSLSQFCTEEYSTMTNAYVCCKDKGDARWACFDDELPNPNYDPQPNYSAPVVPEEPGFTFNTNTC</sequence>
<evidence type="ECO:0000313" key="8">
    <source>
        <dbReference type="Proteomes" id="UP000314294"/>
    </source>
</evidence>
<feature type="domain" description="VWFD" evidence="6">
    <location>
        <begin position="407"/>
        <end position="585"/>
    </location>
</feature>
<feature type="domain" description="VWFD" evidence="6">
    <location>
        <begin position="1097"/>
        <end position="1267"/>
    </location>
</feature>
<dbReference type="InterPro" id="IPR020858">
    <property type="entry name" value="Serum_albumin-like"/>
</dbReference>
<dbReference type="FunFam" id="2.10.25.10:FF:000055">
    <property type="entry name" value="alpha-tectorin isoform X1"/>
    <property type="match status" value="1"/>
</dbReference>
<protein>
    <submittedName>
        <fullName evidence="7">IgGFc-binding protein</fullName>
    </submittedName>
</protein>
<name>A0A4Z2HES3_9TELE</name>
<dbReference type="SMART" id="SM00832">
    <property type="entry name" value="C8"/>
    <property type="match status" value="2"/>
</dbReference>
<feature type="domain" description="VWFD" evidence="6">
    <location>
        <begin position="18"/>
        <end position="199"/>
    </location>
</feature>
<dbReference type="PROSITE" id="PS51233">
    <property type="entry name" value="VWFD"/>
    <property type="match status" value="4"/>
</dbReference>
<evidence type="ECO:0000259" key="6">
    <source>
        <dbReference type="PROSITE" id="PS51233"/>
    </source>
</evidence>
<dbReference type="InterPro" id="IPR002919">
    <property type="entry name" value="TIL_dom"/>
</dbReference>
<dbReference type="InterPro" id="IPR014853">
    <property type="entry name" value="VWF/SSPO/ZAN-like_Cys-rich_dom"/>
</dbReference>
<dbReference type="InterPro" id="IPR025615">
    <property type="entry name" value="TILa_dom"/>
</dbReference>
<dbReference type="OrthoDB" id="6236007at2759"/>
<dbReference type="EMBL" id="SRLO01000266">
    <property type="protein sequence ID" value="TNN63795.1"/>
    <property type="molecule type" value="Genomic_DNA"/>
</dbReference>
<gene>
    <name evidence="7" type="primary">FCGBP_2</name>
    <name evidence="7" type="ORF">EYF80_025997</name>
</gene>
<dbReference type="Gene3D" id="2.10.25.10">
    <property type="entry name" value="Laminin"/>
    <property type="match status" value="3"/>
</dbReference>
<dbReference type="Gene3D" id="1.10.246.10">
    <property type="match status" value="1"/>
</dbReference>
<dbReference type="PANTHER" id="PTHR11339">
    <property type="entry name" value="EXTRACELLULAR MATRIX GLYCOPROTEIN RELATED"/>
    <property type="match status" value="1"/>
</dbReference>
<dbReference type="CDD" id="cd19941">
    <property type="entry name" value="TIL"/>
    <property type="match status" value="3"/>
</dbReference>
<dbReference type="Proteomes" id="UP000314294">
    <property type="component" value="Unassembled WGS sequence"/>
</dbReference>
<comment type="caution">
    <text evidence="7">The sequence shown here is derived from an EMBL/GenBank/DDBJ whole genome shotgun (WGS) entry which is preliminary data.</text>
</comment>
<dbReference type="GO" id="GO:0031012">
    <property type="term" value="C:extracellular matrix"/>
    <property type="evidence" value="ECO:0007669"/>
    <property type="project" value="TreeGrafter"/>
</dbReference>
<keyword evidence="5" id="KW-0325">Glycoprotein</keyword>
<dbReference type="InterPro" id="IPR050780">
    <property type="entry name" value="Mucin_vWF_Thrombospondin_sf"/>
</dbReference>
<evidence type="ECO:0000313" key="7">
    <source>
        <dbReference type="EMBL" id="TNN63795.1"/>
    </source>
</evidence>
<reference evidence="7 8" key="1">
    <citation type="submission" date="2019-03" db="EMBL/GenBank/DDBJ databases">
        <title>First draft genome of Liparis tanakae, snailfish: a comprehensive survey of snailfish specific genes.</title>
        <authorList>
            <person name="Kim W."/>
            <person name="Song I."/>
            <person name="Jeong J.-H."/>
            <person name="Kim D."/>
            <person name="Kim S."/>
            <person name="Ryu S."/>
            <person name="Song J.Y."/>
            <person name="Lee S.K."/>
        </authorList>
    </citation>
    <scope>NUCLEOTIDE SEQUENCE [LARGE SCALE GENOMIC DNA]</scope>
    <source>
        <tissue evidence="7">Muscle</tissue>
    </source>
</reference>
<dbReference type="InterPro" id="IPR001846">
    <property type="entry name" value="VWF_type-D"/>
</dbReference>
<keyword evidence="4" id="KW-1015">Disulfide bond</keyword>
<comment type="subcellular location">
    <subcellularLocation>
        <location evidence="1">Secreted</location>
    </subcellularLocation>
</comment>
<dbReference type="SUPFAM" id="SSF48552">
    <property type="entry name" value="Serum albumin-like"/>
    <property type="match status" value="1"/>
</dbReference>
<dbReference type="Pfam" id="PF00094">
    <property type="entry name" value="VWD"/>
    <property type="match status" value="4"/>
</dbReference>
<organism evidence="7 8">
    <name type="scientific">Liparis tanakae</name>
    <name type="common">Tanaka's snailfish</name>
    <dbReference type="NCBI Taxonomy" id="230148"/>
    <lineage>
        <taxon>Eukaryota</taxon>
        <taxon>Metazoa</taxon>
        <taxon>Chordata</taxon>
        <taxon>Craniata</taxon>
        <taxon>Vertebrata</taxon>
        <taxon>Euteleostomi</taxon>
        <taxon>Actinopterygii</taxon>
        <taxon>Neopterygii</taxon>
        <taxon>Teleostei</taxon>
        <taxon>Neoteleostei</taxon>
        <taxon>Acanthomorphata</taxon>
        <taxon>Eupercaria</taxon>
        <taxon>Perciformes</taxon>
        <taxon>Cottioidei</taxon>
        <taxon>Cottales</taxon>
        <taxon>Liparidae</taxon>
        <taxon>Liparis</taxon>
    </lineage>
</organism>
<dbReference type="PANTHER" id="PTHR11339:SF374">
    <property type="entry name" value="ZONADHESIN"/>
    <property type="match status" value="1"/>
</dbReference>
<keyword evidence="2" id="KW-0964">Secreted</keyword>
<accession>A0A4Z2HES3</accession>
<dbReference type="GO" id="GO:0005615">
    <property type="term" value="C:extracellular space"/>
    <property type="evidence" value="ECO:0007669"/>
    <property type="project" value="InterPro"/>
</dbReference>
<evidence type="ECO:0000256" key="5">
    <source>
        <dbReference type="ARBA" id="ARBA00023180"/>
    </source>
</evidence>